<evidence type="ECO:0000256" key="4">
    <source>
        <dbReference type="ARBA" id="ARBA00022741"/>
    </source>
</evidence>
<gene>
    <name evidence="12" type="primary">RTK1</name>
    <name evidence="12" type="ORF">SPAR_D02020</name>
</gene>
<feature type="region of interest" description="Disordered" evidence="10">
    <location>
        <begin position="252"/>
        <end position="275"/>
    </location>
</feature>
<keyword evidence="4 9" id="KW-0547">Nucleotide-binding</keyword>
<reference evidence="12" key="3">
    <citation type="submission" date="2025-07" db="EMBL/GenBank/DDBJ databases">
        <authorList>
            <consortium name="NCBI Genome Project"/>
        </authorList>
    </citation>
    <scope>NUCLEOTIDE SEQUENCE</scope>
    <source>
        <strain evidence="12">CBS432</strain>
    </source>
</reference>
<dbReference type="SMART" id="SM00220">
    <property type="entry name" value="S_TKc"/>
    <property type="match status" value="1"/>
</dbReference>
<dbReference type="PROSITE" id="PS00107">
    <property type="entry name" value="PROTEIN_KINASE_ATP"/>
    <property type="match status" value="1"/>
</dbReference>
<evidence type="ECO:0000256" key="3">
    <source>
        <dbReference type="ARBA" id="ARBA00022679"/>
    </source>
</evidence>
<feature type="compositionally biased region" description="Polar residues" evidence="10">
    <location>
        <begin position="210"/>
        <end position="222"/>
    </location>
</feature>
<accession>A0A8B8UN75</accession>
<reference evidence="12" key="4">
    <citation type="submission" date="2025-08" db="UniProtKB">
        <authorList>
            <consortium name="RefSeq"/>
        </authorList>
    </citation>
    <scope>IDENTIFICATION</scope>
    <source>
        <strain evidence="12">CBS432</strain>
    </source>
</reference>
<dbReference type="PANTHER" id="PTHR24343:SF515">
    <property type="entry name" value="SERINE_THREONINE-PROTEIN KINASE RTK1-RELATED"/>
    <property type="match status" value="1"/>
</dbReference>
<feature type="domain" description="Protein kinase" evidence="11">
    <location>
        <begin position="305"/>
        <end position="578"/>
    </location>
</feature>
<reference evidence="12" key="1">
    <citation type="journal article" date="2017" name="Nat. Genet.">
        <title>Contrasting evolutionary genome dynamics between domesticated and wild yeasts.</title>
        <authorList>
            <person name="Yue J.X."/>
            <person name="Li J."/>
            <person name="Aigrain L."/>
            <person name="Hallin J."/>
            <person name="Persson K."/>
            <person name="Oliver K."/>
            <person name="Bergstrom A."/>
            <person name="Coupland P."/>
            <person name="Warringer J."/>
            <person name="Lagomarsino M.C."/>
            <person name="Fischer G."/>
            <person name="Durbin R."/>
            <person name="Liti G."/>
        </authorList>
    </citation>
    <scope>NUCLEOTIDE SEQUENCE</scope>
    <source>
        <strain evidence="12">CBS432</strain>
    </source>
</reference>
<dbReference type="InterPro" id="IPR011009">
    <property type="entry name" value="Kinase-like_dom_sf"/>
</dbReference>
<dbReference type="GeneID" id="54629449"/>
<proteinExistence type="predicted"/>
<feature type="compositionally biased region" description="Basic residues" evidence="10">
    <location>
        <begin position="254"/>
        <end position="264"/>
    </location>
</feature>
<dbReference type="PROSITE" id="PS00108">
    <property type="entry name" value="PROTEIN_KINASE_ST"/>
    <property type="match status" value="1"/>
</dbReference>
<reference evidence="12" key="2">
    <citation type="submission" date="2020-01" db="EMBL/GenBank/DDBJ databases">
        <title>Population-level Yeast Reference Genomes.</title>
        <authorList>
            <person name="Yue J.-X."/>
        </authorList>
    </citation>
    <scope>NUCLEOTIDE SEQUENCE</scope>
    <source>
        <strain evidence="12">CBS432</strain>
    </source>
</reference>
<feature type="compositionally biased region" description="Basic and acidic residues" evidence="10">
    <location>
        <begin position="63"/>
        <end position="76"/>
    </location>
</feature>
<evidence type="ECO:0000256" key="6">
    <source>
        <dbReference type="ARBA" id="ARBA00022840"/>
    </source>
</evidence>
<dbReference type="FunFam" id="1.10.510.10:FF:000955">
    <property type="entry name" value="YDL025C-like protein"/>
    <property type="match status" value="1"/>
</dbReference>
<keyword evidence="3" id="KW-0808">Transferase</keyword>
<feature type="region of interest" description="Disordered" evidence="10">
    <location>
        <begin position="29"/>
        <end position="101"/>
    </location>
</feature>
<organism evidence="12">
    <name type="scientific">Saccharomyces paradoxus</name>
    <name type="common">Yeast</name>
    <name type="synonym">Saccharomyces douglasii</name>
    <dbReference type="NCBI Taxonomy" id="27291"/>
    <lineage>
        <taxon>Eukaryota</taxon>
        <taxon>Fungi</taxon>
        <taxon>Dikarya</taxon>
        <taxon>Ascomycota</taxon>
        <taxon>Saccharomycotina</taxon>
        <taxon>Saccharomycetes</taxon>
        <taxon>Saccharomycetales</taxon>
        <taxon>Saccharomycetaceae</taxon>
        <taxon>Saccharomyces</taxon>
    </lineage>
</organism>
<dbReference type="SUPFAM" id="SSF56112">
    <property type="entry name" value="Protein kinase-like (PK-like)"/>
    <property type="match status" value="1"/>
</dbReference>
<feature type="binding site" evidence="9">
    <location>
        <position position="333"/>
    </location>
    <ligand>
        <name>ATP</name>
        <dbReference type="ChEBI" id="CHEBI:30616"/>
    </ligand>
</feature>
<dbReference type="OrthoDB" id="6513151at2759"/>
<name>A0A8B8UN75_SACPA</name>
<evidence type="ECO:0000259" key="11">
    <source>
        <dbReference type="PROSITE" id="PS50011"/>
    </source>
</evidence>
<evidence type="ECO:0000256" key="5">
    <source>
        <dbReference type="ARBA" id="ARBA00022777"/>
    </source>
</evidence>
<feature type="compositionally biased region" description="Low complexity" evidence="10">
    <location>
        <begin position="48"/>
        <end position="57"/>
    </location>
</feature>
<comment type="catalytic activity">
    <reaction evidence="7">
        <text>L-threonyl-[protein] + ATP = O-phospho-L-threonyl-[protein] + ADP + H(+)</text>
        <dbReference type="Rhea" id="RHEA:46608"/>
        <dbReference type="Rhea" id="RHEA-COMP:11060"/>
        <dbReference type="Rhea" id="RHEA-COMP:11605"/>
        <dbReference type="ChEBI" id="CHEBI:15378"/>
        <dbReference type="ChEBI" id="CHEBI:30013"/>
        <dbReference type="ChEBI" id="CHEBI:30616"/>
        <dbReference type="ChEBI" id="CHEBI:61977"/>
        <dbReference type="ChEBI" id="CHEBI:456216"/>
        <dbReference type="EC" id="2.7.11.1"/>
    </reaction>
</comment>
<dbReference type="InterPro" id="IPR000719">
    <property type="entry name" value="Prot_kinase_dom"/>
</dbReference>
<feature type="region of interest" description="Disordered" evidence="10">
    <location>
        <begin position="210"/>
        <end position="237"/>
    </location>
</feature>
<comment type="catalytic activity">
    <reaction evidence="8">
        <text>L-seryl-[protein] + ATP = O-phospho-L-seryl-[protein] + ADP + H(+)</text>
        <dbReference type="Rhea" id="RHEA:17989"/>
        <dbReference type="Rhea" id="RHEA-COMP:9863"/>
        <dbReference type="Rhea" id="RHEA-COMP:11604"/>
        <dbReference type="ChEBI" id="CHEBI:15378"/>
        <dbReference type="ChEBI" id="CHEBI:29999"/>
        <dbReference type="ChEBI" id="CHEBI:30616"/>
        <dbReference type="ChEBI" id="CHEBI:83421"/>
        <dbReference type="ChEBI" id="CHEBI:456216"/>
        <dbReference type="EC" id="2.7.11.1"/>
    </reaction>
</comment>
<dbReference type="InterPro" id="IPR017441">
    <property type="entry name" value="Protein_kinase_ATP_BS"/>
</dbReference>
<sequence length="623" mass="70213">MVKETPLHSSSSTSLSSLFRPTKLKNLSAKIFNGGGNQSYSKADDVSRSSSRSSNKNTDSDQEDRIKYNKPNDRRSVLGKNTQGNGASSKESHTVASPSLAGISTTSVKKVTVDYLSSRPLHNNHNPVRTGHTVPHLPHSIHNPINYIHQGSKDAFHHPHPVRSTAHNNIFTVSSAKSDTPSSNLSYQAHMHPVEILQKQIEDKHFMDSQASTPGSVELQHNSSSGSDDTSSKKKKSLRLTRFFKKIHNDYHDNHHHHHHHNNHNRGSTPTKPKPNLNTNENIVENNGKTLYETDNPVELLEKYGIPGRKLGEGASGSVSVVERTDGKLFACKMFRKPHLNNEGTNQSQLANYSKKVTTEFCIGSTLHHENIIETLDMLTEGDTYLLVMEYAPYDFFNLVMSNLMTQDEVNCYFKQLCHGVNYLHSMGLAHRDLKLDNCVVTKDGILKLIDFGSAVVFQYPYEDTIVKSHGIVGSDPYLAPELLKQTSYDPRVADVWSIAIIFYCMVLKRFPWKAPKKSFNSFRLFTEEPEDEDDIARGPNKILRLLPRHSRKIIGRMLTLEPKQRVLMNDVVKDDWLVSVPSCEIDPTTGDLVEKPKNHKHHLVTEEELNELTKQHGNKDSN</sequence>
<dbReference type="Pfam" id="PF00069">
    <property type="entry name" value="Pkinase"/>
    <property type="match status" value="1"/>
</dbReference>
<dbReference type="InterPro" id="IPR008271">
    <property type="entry name" value="Ser/Thr_kinase_AS"/>
</dbReference>
<dbReference type="EC" id="2.7.11.1" evidence="1"/>
<dbReference type="AlphaFoldDB" id="A0A8B8UN75"/>
<dbReference type="GO" id="GO:0004674">
    <property type="term" value="F:protein serine/threonine kinase activity"/>
    <property type="evidence" value="ECO:0007669"/>
    <property type="project" value="UniProtKB-KW"/>
</dbReference>
<keyword evidence="2 12" id="KW-0723">Serine/threonine-protein kinase</keyword>
<dbReference type="GO" id="GO:0005524">
    <property type="term" value="F:ATP binding"/>
    <property type="evidence" value="ECO:0007669"/>
    <property type="project" value="UniProtKB-UniRule"/>
</dbReference>
<keyword evidence="5 12" id="KW-0418">Kinase</keyword>
<evidence type="ECO:0000256" key="10">
    <source>
        <dbReference type="SAM" id="MobiDB-lite"/>
    </source>
</evidence>
<keyword evidence="6 9" id="KW-0067">ATP-binding</keyword>
<dbReference type="CDD" id="cd13994">
    <property type="entry name" value="STKc_HAL4_like"/>
    <property type="match status" value="1"/>
</dbReference>
<dbReference type="RefSeq" id="XP_033765235.1">
    <property type="nucleotide sequence ID" value="XM_033909344.1"/>
</dbReference>
<dbReference type="GO" id="GO:0005829">
    <property type="term" value="C:cytosol"/>
    <property type="evidence" value="ECO:0007669"/>
    <property type="project" value="TreeGrafter"/>
</dbReference>
<evidence type="ECO:0000313" key="12">
    <source>
        <dbReference type="RefSeq" id="XP_033765235.1"/>
    </source>
</evidence>
<dbReference type="PROSITE" id="PS50011">
    <property type="entry name" value="PROTEIN_KINASE_DOM"/>
    <property type="match status" value="1"/>
</dbReference>
<protein>
    <recommendedName>
        <fullName evidence="1">non-specific serine/threonine protein kinase</fullName>
        <ecNumber evidence="1">2.7.11.1</ecNumber>
    </recommendedName>
</protein>
<evidence type="ECO:0000256" key="7">
    <source>
        <dbReference type="ARBA" id="ARBA00047899"/>
    </source>
</evidence>
<feature type="compositionally biased region" description="Polar residues" evidence="10">
    <location>
        <begin position="79"/>
        <end position="101"/>
    </location>
</feature>
<evidence type="ECO:0000256" key="1">
    <source>
        <dbReference type="ARBA" id="ARBA00012513"/>
    </source>
</evidence>
<evidence type="ECO:0000256" key="2">
    <source>
        <dbReference type="ARBA" id="ARBA00022527"/>
    </source>
</evidence>
<dbReference type="PANTHER" id="PTHR24343">
    <property type="entry name" value="SERINE/THREONINE KINASE"/>
    <property type="match status" value="1"/>
</dbReference>
<dbReference type="Gene3D" id="1.10.510.10">
    <property type="entry name" value="Transferase(Phosphotransferase) domain 1"/>
    <property type="match status" value="1"/>
</dbReference>
<evidence type="ECO:0000256" key="9">
    <source>
        <dbReference type="PROSITE-ProRule" id="PRU10141"/>
    </source>
</evidence>
<dbReference type="VEuPathDB" id="FungiDB:SPAR_D02020"/>
<evidence type="ECO:0000256" key="8">
    <source>
        <dbReference type="ARBA" id="ARBA00048679"/>
    </source>
</evidence>
<dbReference type="KEGG" id="spao:SPAR_D02020"/>